<name>A0A8T0YFR0_9STRA</name>
<evidence type="ECO:0000256" key="2">
    <source>
        <dbReference type="SAM" id="Phobius"/>
    </source>
</evidence>
<keyword evidence="2" id="KW-1133">Transmembrane helix</keyword>
<feature type="transmembrane region" description="Helical" evidence="2">
    <location>
        <begin position="1110"/>
        <end position="1133"/>
    </location>
</feature>
<proteinExistence type="predicted"/>
<dbReference type="Pfam" id="PF06011">
    <property type="entry name" value="TRP"/>
    <property type="match status" value="1"/>
</dbReference>
<feature type="compositionally biased region" description="Low complexity" evidence="1">
    <location>
        <begin position="1278"/>
        <end position="1287"/>
    </location>
</feature>
<dbReference type="GO" id="GO:0016020">
    <property type="term" value="C:membrane"/>
    <property type="evidence" value="ECO:0007669"/>
    <property type="project" value="TreeGrafter"/>
</dbReference>
<feature type="transmembrane region" description="Helical" evidence="2">
    <location>
        <begin position="898"/>
        <end position="915"/>
    </location>
</feature>
<dbReference type="Proteomes" id="UP000735874">
    <property type="component" value="Unassembled WGS sequence"/>
</dbReference>
<accession>A0A8T0YFR0</accession>
<protein>
    <recommendedName>
        <fullName evidence="3">TRP C-terminal domain-containing protein</fullName>
    </recommendedName>
</protein>
<feature type="compositionally biased region" description="Polar residues" evidence="1">
    <location>
        <begin position="627"/>
        <end position="648"/>
    </location>
</feature>
<dbReference type="InterPro" id="IPR040241">
    <property type="entry name" value="TRP_Flc/Pkd2-like"/>
</dbReference>
<dbReference type="GO" id="GO:0055085">
    <property type="term" value="P:transmembrane transport"/>
    <property type="evidence" value="ECO:0007669"/>
    <property type="project" value="TreeGrafter"/>
</dbReference>
<keyword evidence="2" id="KW-0472">Membrane</keyword>
<feature type="transmembrane region" description="Helical" evidence="2">
    <location>
        <begin position="1060"/>
        <end position="1080"/>
    </location>
</feature>
<feature type="compositionally biased region" description="Polar residues" evidence="1">
    <location>
        <begin position="254"/>
        <end position="265"/>
    </location>
</feature>
<keyword evidence="2" id="KW-0812">Transmembrane</keyword>
<dbReference type="InterPro" id="IPR010308">
    <property type="entry name" value="TRP_C"/>
</dbReference>
<feature type="compositionally biased region" description="Low complexity" evidence="1">
    <location>
        <begin position="96"/>
        <end position="108"/>
    </location>
</feature>
<feature type="compositionally biased region" description="Low complexity" evidence="1">
    <location>
        <begin position="72"/>
        <end position="84"/>
    </location>
</feature>
<dbReference type="EMBL" id="RCMG01001313">
    <property type="protein sequence ID" value="KAG2830531.1"/>
    <property type="molecule type" value="Genomic_DNA"/>
</dbReference>
<feature type="compositionally biased region" description="Polar residues" evidence="1">
    <location>
        <begin position="175"/>
        <end position="186"/>
    </location>
</feature>
<feature type="compositionally biased region" description="Polar residues" evidence="1">
    <location>
        <begin position="37"/>
        <end position="47"/>
    </location>
</feature>
<feature type="compositionally biased region" description="Polar residues" evidence="1">
    <location>
        <begin position="85"/>
        <end position="95"/>
    </location>
</feature>
<dbReference type="PANTHER" id="PTHR31145:SF6">
    <property type="entry name" value="INTEGRAL MEMBRANE PROTEIN (AFU_ORTHOLOGUE AFUA_7G01610)"/>
    <property type="match status" value="1"/>
</dbReference>
<feature type="transmembrane region" description="Helical" evidence="2">
    <location>
        <begin position="1145"/>
        <end position="1173"/>
    </location>
</feature>
<feature type="transmembrane region" description="Helical" evidence="2">
    <location>
        <begin position="787"/>
        <end position="811"/>
    </location>
</feature>
<feature type="compositionally biased region" description="Low complexity" evidence="1">
    <location>
        <begin position="142"/>
        <end position="159"/>
    </location>
</feature>
<feature type="compositionally biased region" description="Low complexity" evidence="1">
    <location>
        <begin position="24"/>
        <end position="36"/>
    </location>
</feature>
<feature type="transmembrane region" description="Helical" evidence="2">
    <location>
        <begin position="921"/>
        <end position="948"/>
    </location>
</feature>
<feature type="transmembrane region" description="Helical" evidence="2">
    <location>
        <begin position="1086"/>
        <end position="1103"/>
    </location>
</feature>
<feature type="compositionally biased region" description="Polar residues" evidence="1">
    <location>
        <begin position="1262"/>
        <end position="1277"/>
    </location>
</feature>
<feature type="compositionally biased region" description="Polar residues" evidence="1">
    <location>
        <begin position="200"/>
        <end position="209"/>
    </location>
</feature>
<feature type="compositionally biased region" description="Polar residues" evidence="1">
    <location>
        <begin position="230"/>
        <end position="242"/>
    </location>
</feature>
<feature type="compositionally biased region" description="Polar residues" evidence="1">
    <location>
        <begin position="61"/>
        <end position="71"/>
    </location>
</feature>
<feature type="compositionally biased region" description="Low complexity" evidence="1">
    <location>
        <begin position="388"/>
        <end position="416"/>
    </location>
</feature>
<feature type="compositionally biased region" description="Low complexity" evidence="1">
    <location>
        <begin position="266"/>
        <end position="275"/>
    </location>
</feature>
<feature type="non-terminal residue" evidence="4">
    <location>
        <position position="1"/>
    </location>
</feature>
<feature type="compositionally biased region" description="Polar residues" evidence="1">
    <location>
        <begin position="277"/>
        <end position="288"/>
    </location>
</feature>
<evidence type="ECO:0000259" key="3">
    <source>
        <dbReference type="Pfam" id="PF06011"/>
    </source>
</evidence>
<feature type="transmembrane region" description="Helical" evidence="2">
    <location>
        <begin position="1002"/>
        <end position="1028"/>
    </location>
</feature>
<organism evidence="4 5">
    <name type="scientific">Phytophthora cactorum</name>
    <dbReference type="NCBI Taxonomy" id="29920"/>
    <lineage>
        <taxon>Eukaryota</taxon>
        <taxon>Sar</taxon>
        <taxon>Stramenopiles</taxon>
        <taxon>Oomycota</taxon>
        <taxon>Peronosporomycetes</taxon>
        <taxon>Peronosporales</taxon>
        <taxon>Peronosporaceae</taxon>
        <taxon>Phytophthora</taxon>
    </lineage>
</organism>
<feature type="compositionally biased region" description="Low complexity" evidence="1">
    <location>
        <begin position="299"/>
        <end position="323"/>
    </location>
</feature>
<feature type="compositionally biased region" description="Low complexity" evidence="1">
    <location>
        <begin position="534"/>
        <end position="595"/>
    </location>
</feature>
<dbReference type="PANTHER" id="PTHR31145">
    <property type="entry name" value="INTEGRAL MEMBRANE PROTEIN (AFU_ORTHOLOGUE AFUA_7G01610)"/>
    <property type="match status" value="1"/>
</dbReference>
<feature type="transmembrane region" description="Helical" evidence="2">
    <location>
        <begin position="969"/>
        <end position="990"/>
    </location>
</feature>
<feature type="compositionally biased region" description="Polar residues" evidence="1">
    <location>
        <begin position="109"/>
        <end position="128"/>
    </location>
</feature>
<gene>
    <name evidence="4" type="ORF">PC113_g21091</name>
</gene>
<evidence type="ECO:0000313" key="5">
    <source>
        <dbReference type="Proteomes" id="UP000735874"/>
    </source>
</evidence>
<feature type="compositionally biased region" description="Polar residues" evidence="1">
    <location>
        <begin position="13"/>
        <end position="23"/>
    </location>
</feature>
<feature type="compositionally biased region" description="Low complexity" evidence="1">
    <location>
        <begin position="1235"/>
        <end position="1257"/>
    </location>
</feature>
<sequence length="1297" mass="134102">TTSNSGSSTGSNAQWTNTPTEAPSTTSNSGSSTGSNAQWTNAPTEAPSTTSNSGSSTGSNAQWTNAPTEAPSTTSNSGSSTGSNAQWTNAPTEAPSTTSNSGSSTGSNAQWTNAPTEVPTTWSPSSDVPTEPPTGMPESVWTEPPTEAPSSESSSGWSTNAPTSVPAPTDAAAQSLDTSVSGSNANAPVWTDAPTEAPATMSTSGSSTDAPVWTNAPTNPPTPTEAPTGSVDTSVPGSNANVPTEIPTEAPTVAPTTSFAGSNTDAPTPTETPAASIDTSVAGSNANVPTEIPTEAPITWSPLTETPTTWSPTTQAPTVAPTTSFAGSNTDAPVWTDPPTNAPKPTEVLKPTEIPTEAPPTWTPRTEIPMTDAPASISASGSSDEILVPVPTTATPVPTTSTPVPTTSAPTPGATPWSPPPIPSNPTTTSPTPSESSESDSSSSATGSSDTPISSQSSESTESSNTEENVTFSPAPVTSTPQTQSPTATAPPSGSSSSKSKSSSDSGSVATTALVSESSSGSSDTPWSPPPVTWSPAPVTNPPKTTTAPSTTDPTTSGSDTSSNSGAAASSGSSDSSESGTDVASAATSGSATSTDETDESTPSPAPVTRAPAVTTDSTEASDDGNDVSQTEQTEQTSDLSASDSLTPSPAPITRNPSSLIMTIPPSAASSDSMGTVIPADTSGINNSAAEAVTKQTDSGSSDEGDKNTINGNNLVLLGDTGSTIVYTDGSKITTFEKYNRGDGDLQALEDASGSYSNIVVGGGNRANLPPGASISLSSTSQEIQNALLYASYALGIVSTVLLMFFHVLALQRPPWLGGSSDNSQDGGNGRASMGWFTPNVWELAVVVGYIQHINSISMLDLTKAPQIVLDFTDSFSYANMHMSSVTTTAASEASRRLQLIILTGIVAFADRIGIEEDEALMTAFYFFLAVVAIVVVLFALAAGFAFYRHSMSADTWSAFYPTGLRNSFAMCIVGLGVALWMLSVFPLVSMSSYELVMELRYRVGIGLAVALFSLWAVVVGGLCYAFVSVRAIPNNNAFRFKHFAVWGSLYGDSKMAFRYFFVVTVGFQGLLGVVTGAVSGIPTQLVALMVTHLLFVVVALIIRPFAARWVLGVVVGLRVVAIANLLCSFAFLTSSELSTHWRGIVAQGFVIFNAIVFFLFFARYVAMFVLVLKRWSGFTRRESFIHSQQNYEMEQQMAGSSSNDQTPIFLTYDVREHRQLNDGGRFITSNAGFEPSRGPGSGYSSGYSSSQYSERYAPTPVYSSGHSSGHQYAPTPSGSSGYSSGSRAHGQSRYYH</sequence>
<comment type="caution">
    <text evidence="4">The sequence shown here is derived from an EMBL/GenBank/DDBJ whole genome shotgun (WGS) entry which is preliminary data.</text>
</comment>
<evidence type="ECO:0000256" key="1">
    <source>
        <dbReference type="SAM" id="MobiDB-lite"/>
    </source>
</evidence>
<feature type="compositionally biased region" description="Low complexity" evidence="1">
    <location>
        <begin position="48"/>
        <end position="60"/>
    </location>
</feature>
<feature type="compositionally biased region" description="Low complexity" evidence="1">
    <location>
        <begin position="425"/>
        <end position="526"/>
    </location>
</feature>
<dbReference type="VEuPathDB" id="FungiDB:PC110_g18479"/>
<reference evidence="4" key="1">
    <citation type="submission" date="2018-10" db="EMBL/GenBank/DDBJ databases">
        <title>Effector identification in a new, highly contiguous assembly of the strawberry crown rot pathogen Phytophthora cactorum.</title>
        <authorList>
            <person name="Armitage A.D."/>
            <person name="Nellist C.F."/>
            <person name="Bates H."/>
            <person name="Vickerstaff R.J."/>
            <person name="Harrison R.J."/>
        </authorList>
    </citation>
    <scope>NUCLEOTIDE SEQUENCE</scope>
    <source>
        <strain evidence="4">15-7</strain>
    </source>
</reference>
<feature type="compositionally biased region" description="Low complexity" evidence="1">
    <location>
        <begin position="1"/>
        <end position="12"/>
    </location>
</feature>
<feature type="region of interest" description="Disordered" evidence="1">
    <location>
        <begin position="1"/>
        <end position="676"/>
    </location>
</feature>
<feature type="domain" description="TRP C-terminal" evidence="3">
    <location>
        <begin position="896"/>
        <end position="1172"/>
    </location>
</feature>
<feature type="region of interest" description="Disordered" evidence="1">
    <location>
        <begin position="1227"/>
        <end position="1297"/>
    </location>
</feature>
<evidence type="ECO:0000313" key="4">
    <source>
        <dbReference type="EMBL" id="KAG2830531.1"/>
    </source>
</evidence>